<reference evidence="11 12" key="1">
    <citation type="submission" date="2018-09" db="EMBL/GenBank/DDBJ databases">
        <title>The draft genome of Acinetobacter sp. strains.</title>
        <authorList>
            <person name="Qin J."/>
            <person name="Feng Y."/>
            <person name="Zong Z."/>
        </authorList>
    </citation>
    <scope>NUCLEOTIDE SEQUENCE [LARGE SCALE GENOMIC DNA]</scope>
    <source>
        <strain evidence="10 12">WCHAc060001</strain>
        <strain evidence="9 11">WCHAc060003</strain>
    </source>
</reference>
<dbReference type="PANTHER" id="PTHR33567:SF3">
    <property type="entry name" value="CHROMATE ION TRANSPORTER (EUROFUNG)"/>
    <property type="match status" value="1"/>
</dbReference>
<feature type="transmembrane region" description="Helical" evidence="7">
    <location>
        <begin position="372"/>
        <end position="396"/>
    </location>
</feature>
<evidence type="ECO:0000313" key="10">
    <source>
        <dbReference type="EMBL" id="RLL43167.1"/>
    </source>
</evidence>
<comment type="subcellular location">
    <subcellularLocation>
        <location evidence="1">Cell membrane</location>
        <topology evidence="1">Multi-pass membrane protein</topology>
    </subcellularLocation>
</comment>
<evidence type="ECO:0000313" key="8">
    <source>
        <dbReference type="EMBL" id="RKG54230.1"/>
    </source>
</evidence>
<organism evidence="8 13">
    <name type="scientific">Acinetobacter cumulans</name>
    <dbReference type="NCBI Taxonomy" id="2136182"/>
    <lineage>
        <taxon>Bacteria</taxon>
        <taxon>Pseudomonadati</taxon>
        <taxon>Pseudomonadota</taxon>
        <taxon>Gammaproteobacteria</taxon>
        <taxon>Moraxellales</taxon>
        <taxon>Moraxellaceae</taxon>
        <taxon>Acinetobacter</taxon>
    </lineage>
</organism>
<accession>A0A3A8GFP8</accession>
<dbReference type="GO" id="GO:0005886">
    <property type="term" value="C:plasma membrane"/>
    <property type="evidence" value="ECO:0007669"/>
    <property type="project" value="UniProtKB-SubCell"/>
</dbReference>
<feature type="transmembrane region" description="Helical" evidence="7">
    <location>
        <begin position="223"/>
        <end position="245"/>
    </location>
</feature>
<evidence type="ECO:0000313" key="13">
    <source>
        <dbReference type="Proteomes" id="UP000281084"/>
    </source>
</evidence>
<evidence type="ECO:0000313" key="12">
    <source>
        <dbReference type="Proteomes" id="UP000273105"/>
    </source>
</evidence>
<evidence type="ECO:0000256" key="5">
    <source>
        <dbReference type="ARBA" id="ARBA00022989"/>
    </source>
</evidence>
<dbReference type="EMBL" id="RAXZ01000004">
    <property type="protein sequence ID" value="RKG54230.1"/>
    <property type="molecule type" value="Genomic_DNA"/>
</dbReference>
<keyword evidence="3" id="KW-1003">Cell membrane</keyword>
<evidence type="ECO:0000256" key="2">
    <source>
        <dbReference type="ARBA" id="ARBA00005262"/>
    </source>
</evidence>
<feature type="transmembrane region" description="Helical" evidence="7">
    <location>
        <begin position="297"/>
        <end position="318"/>
    </location>
</feature>
<comment type="similarity">
    <text evidence="2">Belongs to the chromate ion transporter (CHR) (TC 2.A.51) family.</text>
</comment>
<proteinExistence type="inferred from homology"/>
<reference evidence="8 13" key="2">
    <citation type="submission" date="2018-09" db="EMBL/GenBank/DDBJ databases">
        <title>The draft genome of Acinetobacter spp. strains.</title>
        <authorList>
            <person name="Qin J."/>
            <person name="Feng Y."/>
            <person name="Zong Z."/>
        </authorList>
    </citation>
    <scope>NUCLEOTIDE SEQUENCE [LARGE SCALE GENOMIC DNA]</scope>
    <source>
        <strain evidence="8 13">WCHAc060002</strain>
    </source>
</reference>
<dbReference type="RefSeq" id="WP_117007116.1">
    <property type="nucleotide sequence ID" value="NZ_RAXZ01000004.1"/>
</dbReference>
<dbReference type="AlphaFoldDB" id="A0A3A8GFP8"/>
<keyword evidence="4 7" id="KW-0812">Transmembrane</keyword>
<evidence type="ECO:0000313" key="11">
    <source>
        <dbReference type="Proteomes" id="UP000267166"/>
    </source>
</evidence>
<dbReference type="NCBIfam" id="TIGR00937">
    <property type="entry name" value="2A51"/>
    <property type="match status" value="1"/>
</dbReference>
<feature type="transmembrane region" description="Helical" evidence="7">
    <location>
        <begin position="114"/>
        <end position="136"/>
    </location>
</feature>
<dbReference type="PIRSF" id="PIRSF004810">
    <property type="entry name" value="ChrA"/>
    <property type="match status" value="1"/>
</dbReference>
<evidence type="ECO:0000256" key="4">
    <source>
        <dbReference type="ARBA" id="ARBA00022692"/>
    </source>
</evidence>
<dbReference type="PANTHER" id="PTHR33567">
    <property type="entry name" value="CHROMATE ION TRANSPORTER (EUROFUNG)"/>
    <property type="match status" value="1"/>
</dbReference>
<accession>A0A498CWH8</accession>
<feature type="transmembrane region" description="Helical" evidence="7">
    <location>
        <begin position="257"/>
        <end position="277"/>
    </location>
</feature>
<sequence>MDTIKETKPEISFKEAILFWLKLGFISFGGPAGQISLMHQELVEQKKWISEKRFMHALNYCMLLPGPEAQQLAIYMGWLMHKTKGGVIAGLFFILPSLFILIGLSWVYAQFGNIPIIAGLFYGIKPAVTAVVFHATYRIAHKSLKNNYMYSIACIAFILIFAFKVPFPWIVLLAAISGYVLSKFKAELFSDNHQSTNSKSYGQAIIDDHTPAPQHAIFKVSRLIQLLVFAAVLWCLPMSILTIIYGWSHDFTQMAWFFSKAALMTFGGAYAVLPYMYQGAVNFYGWLKPTQMIDGLALGESTPGPLIMVVAFVGFMGGYNLELLGPEHTFIAGALGAMIVTWFTFLFSFVFILGGAPMIESTHNQIQFTAPLAAITAAVVGVILNLAIFFVYHVLWPKGFDGAFDYIAAIITFLACIALFKFHQSVLRVIGLAALLGIFIQLSR</sequence>
<evidence type="ECO:0000256" key="6">
    <source>
        <dbReference type="ARBA" id="ARBA00023136"/>
    </source>
</evidence>
<feature type="transmembrane region" description="Helical" evidence="7">
    <location>
        <begin position="86"/>
        <end position="108"/>
    </location>
</feature>
<dbReference type="EMBL" id="RCHE01000026">
    <property type="protein sequence ID" value="RLL43167.1"/>
    <property type="molecule type" value="Genomic_DNA"/>
</dbReference>
<dbReference type="InterPro" id="IPR003370">
    <property type="entry name" value="Chromate_transpt"/>
</dbReference>
<dbReference type="GO" id="GO:0015109">
    <property type="term" value="F:chromate transmembrane transporter activity"/>
    <property type="evidence" value="ECO:0007669"/>
    <property type="project" value="InterPro"/>
</dbReference>
<gene>
    <name evidence="8" type="primary">chrA</name>
    <name evidence="8" type="ORF">D7V64_04605</name>
    <name evidence="10" type="ORF">D9K79_11115</name>
    <name evidence="9" type="ORF">D9K80_13795</name>
</gene>
<dbReference type="Pfam" id="PF02417">
    <property type="entry name" value="Chromate_transp"/>
    <property type="match status" value="2"/>
</dbReference>
<evidence type="ECO:0000256" key="7">
    <source>
        <dbReference type="SAM" id="Phobius"/>
    </source>
</evidence>
<dbReference type="EMBL" id="RCHD01000037">
    <property type="protein sequence ID" value="RLL32608.1"/>
    <property type="molecule type" value="Genomic_DNA"/>
</dbReference>
<feature type="transmembrane region" description="Helical" evidence="7">
    <location>
        <begin position="426"/>
        <end position="443"/>
    </location>
</feature>
<name>A0A3A8GFP8_9GAMM</name>
<protein>
    <submittedName>
        <fullName evidence="8">Chromate efflux transporter</fullName>
    </submittedName>
</protein>
<feature type="transmembrane region" description="Helical" evidence="7">
    <location>
        <begin position="330"/>
        <end position="352"/>
    </location>
</feature>
<keyword evidence="5 7" id="KW-1133">Transmembrane helix</keyword>
<evidence type="ECO:0000313" key="9">
    <source>
        <dbReference type="EMBL" id="RLL32608.1"/>
    </source>
</evidence>
<dbReference type="Proteomes" id="UP000267166">
    <property type="component" value="Unassembled WGS sequence"/>
</dbReference>
<dbReference type="Proteomes" id="UP000273105">
    <property type="component" value="Unassembled WGS sequence"/>
</dbReference>
<comment type="caution">
    <text evidence="8">The sequence shown here is derived from an EMBL/GenBank/DDBJ whole genome shotgun (WGS) entry which is preliminary data.</text>
</comment>
<feature type="transmembrane region" description="Helical" evidence="7">
    <location>
        <begin position="148"/>
        <end position="181"/>
    </location>
</feature>
<dbReference type="InterPro" id="IPR014047">
    <property type="entry name" value="Chr_Tranpt_l_chain"/>
</dbReference>
<evidence type="ECO:0000256" key="3">
    <source>
        <dbReference type="ARBA" id="ARBA00022475"/>
    </source>
</evidence>
<dbReference type="Proteomes" id="UP000281084">
    <property type="component" value="Unassembled WGS sequence"/>
</dbReference>
<evidence type="ECO:0000256" key="1">
    <source>
        <dbReference type="ARBA" id="ARBA00004651"/>
    </source>
</evidence>
<keyword evidence="6 7" id="KW-0472">Membrane</keyword>
<feature type="transmembrane region" description="Helical" evidence="7">
    <location>
        <begin position="403"/>
        <end position="420"/>
    </location>
</feature>
<keyword evidence="12" id="KW-1185">Reference proteome</keyword>